<feature type="compositionally biased region" description="Polar residues" evidence="1">
    <location>
        <begin position="140"/>
        <end position="161"/>
    </location>
</feature>
<name>A0A2K1JYY0_PHYPA</name>
<evidence type="ECO:0000313" key="3">
    <source>
        <dbReference type="EnsemblPlants" id="Pp3c10_13570V3.1"/>
    </source>
</evidence>
<accession>A0A2K1JYY0</accession>
<evidence type="ECO:0000313" key="4">
    <source>
        <dbReference type="Proteomes" id="UP000006727"/>
    </source>
</evidence>
<feature type="region of interest" description="Disordered" evidence="1">
    <location>
        <begin position="505"/>
        <end position="556"/>
    </location>
</feature>
<dbReference type="Gramene" id="Pp3c10_13570V3.1">
    <property type="protein sequence ID" value="Pp3c10_13570V3.1"/>
    <property type="gene ID" value="Pp3c10_13570"/>
</dbReference>
<feature type="region of interest" description="Disordered" evidence="1">
    <location>
        <begin position="1"/>
        <end position="283"/>
    </location>
</feature>
<feature type="compositionally biased region" description="Polar residues" evidence="1">
    <location>
        <begin position="79"/>
        <end position="102"/>
    </location>
</feature>
<evidence type="ECO:0000256" key="1">
    <source>
        <dbReference type="SAM" id="MobiDB-lite"/>
    </source>
</evidence>
<dbReference type="PaxDb" id="3218-PP1S141_147V6.1"/>
<feature type="compositionally biased region" description="Polar residues" evidence="1">
    <location>
        <begin position="258"/>
        <end position="282"/>
    </location>
</feature>
<reference evidence="2 4" key="1">
    <citation type="journal article" date="2008" name="Science">
        <title>The Physcomitrella genome reveals evolutionary insights into the conquest of land by plants.</title>
        <authorList>
            <person name="Rensing S."/>
            <person name="Lang D."/>
            <person name="Zimmer A."/>
            <person name="Terry A."/>
            <person name="Salamov A."/>
            <person name="Shapiro H."/>
            <person name="Nishiyama T."/>
            <person name="Perroud P.-F."/>
            <person name="Lindquist E."/>
            <person name="Kamisugi Y."/>
            <person name="Tanahashi T."/>
            <person name="Sakakibara K."/>
            <person name="Fujita T."/>
            <person name="Oishi K."/>
            <person name="Shin-I T."/>
            <person name="Kuroki Y."/>
            <person name="Toyoda A."/>
            <person name="Suzuki Y."/>
            <person name="Hashimoto A."/>
            <person name="Yamaguchi K."/>
            <person name="Sugano A."/>
            <person name="Kohara Y."/>
            <person name="Fujiyama A."/>
            <person name="Anterola A."/>
            <person name="Aoki S."/>
            <person name="Ashton N."/>
            <person name="Barbazuk W.B."/>
            <person name="Barker E."/>
            <person name="Bennetzen J."/>
            <person name="Bezanilla M."/>
            <person name="Blankenship R."/>
            <person name="Cho S.H."/>
            <person name="Dutcher S."/>
            <person name="Estelle M."/>
            <person name="Fawcett J.A."/>
            <person name="Gundlach H."/>
            <person name="Hanada K."/>
            <person name="Heyl A."/>
            <person name="Hicks K.A."/>
            <person name="Hugh J."/>
            <person name="Lohr M."/>
            <person name="Mayer K."/>
            <person name="Melkozernov A."/>
            <person name="Murata T."/>
            <person name="Nelson D."/>
            <person name="Pils B."/>
            <person name="Prigge M."/>
            <person name="Reiss B."/>
            <person name="Renner T."/>
            <person name="Rombauts S."/>
            <person name="Rushton P."/>
            <person name="Sanderfoot A."/>
            <person name="Schween G."/>
            <person name="Shiu S.-H."/>
            <person name="Stueber K."/>
            <person name="Theodoulou F.L."/>
            <person name="Tu H."/>
            <person name="Van de Peer Y."/>
            <person name="Verrier P.J."/>
            <person name="Waters E."/>
            <person name="Wood A."/>
            <person name="Yang L."/>
            <person name="Cove D."/>
            <person name="Cuming A."/>
            <person name="Hasebe M."/>
            <person name="Lucas S."/>
            <person name="Mishler D.B."/>
            <person name="Reski R."/>
            <person name="Grigoriev I."/>
            <person name="Quatrano R.S."/>
            <person name="Boore J.L."/>
        </authorList>
    </citation>
    <scope>NUCLEOTIDE SEQUENCE [LARGE SCALE GENOMIC DNA]</scope>
    <source>
        <strain evidence="3 4">cv. Gransden 2004</strain>
    </source>
</reference>
<dbReference type="EnsemblPlants" id="Pp3c10_13570V3.1">
    <property type="protein sequence ID" value="Pp3c10_13570V3.1"/>
    <property type="gene ID" value="Pp3c10_13570"/>
</dbReference>
<dbReference type="OrthoDB" id="670168at2759"/>
<dbReference type="Proteomes" id="UP000006727">
    <property type="component" value="Chromosome 10"/>
</dbReference>
<sequence length="556" mass="59806">MDPAQGESGGGRSLTSKIKARVTNQHLGSKVKSIKNRLPGLKKRDGGDEHGYEENSSEYDDSPHNSPRGPGPETRYNVGESTPFSTLRTNPASSDPNINASQNRDHDTRSSYPDSTGYGIPVHNNPSEYDAKSRNHVPMATTTRPASVSTDTPSSNMTPSTGHLKPLHNNPLHNAETRNYVPGVPPTRPAPLSTDIPRSNLAPPTDSPRSNLAPTTVDKLKNLGVNEKSPRDISYRSDLSSQPQAKYSPPLSYPDSMVESTQKGYNDVSRPSATADSSSLPNRANKGILEKMTESVAGAAAVVGDKLGYYREEDLIPRDPNAPGIMQKTKMALGLDKPTDPNAPSVLTKAKSALGFDKPRDPNAVTLLNKSKATLGLDKPRDPNAPPLTQKAKIYMNTASQKTREYSSTAADRAAFAKDRLAAHTTPTHHDKELSEQVTQTLSTLPGTFKEKILPVLGLVNGGNKTNSPRNYQSIPIVDRVRGAASSLFAAAPKETGEHLQHTFPAHSDFGRPNAVTPRSDHEQPAAGVYQNYGDGVNEQQKMPVSSAPVYPGVNS</sequence>
<dbReference type="GeneID" id="112288021"/>
<dbReference type="RefSeq" id="XP_024387539.1">
    <property type="nucleotide sequence ID" value="XM_024531771.2"/>
</dbReference>
<feature type="compositionally biased region" description="Basic and acidic residues" evidence="1">
    <location>
        <begin position="42"/>
        <end position="53"/>
    </location>
</feature>
<reference evidence="2 4" key="2">
    <citation type="journal article" date="2018" name="Plant J.">
        <title>The Physcomitrella patens chromosome-scale assembly reveals moss genome structure and evolution.</title>
        <authorList>
            <person name="Lang D."/>
            <person name="Ullrich K.K."/>
            <person name="Murat F."/>
            <person name="Fuchs J."/>
            <person name="Jenkins J."/>
            <person name="Haas F.B."/>
            <person name="Piednoel M."/>
            <person name="Gundlach H."/>
            <person name="Van Bel M."/>
            <person name="Meyberg R."/>
            <person name="Vives C."/>
            <person name="Morata J."/>
            <person name="Symeonidi A."/>
            <person name="Hiss M."/>
            <person name="Muchero W."/>
            <person name="Kamisugi Y."/>
            <person name="Saleh O."/>
            <person name="Blanc G."/>
            <person name="Decker E.L."/>
            <person name="van Gessel N."/>
            <person name="Grimwood J."/>
            <person name="Hayes R.D."/>
            <person name="Graham S.W."/>
            <person name="Gunter L.E."/>
            <person name="McDaniel S.F."/>
            <person name="Hoernstein S.N.W."/>
            <person name="Larsson A."/>
            <person name="Li F.W."/>
            <person name="Perroud P.F."/>
            <person name="Phillips J."/>
            <person name="Ranjan P."/>
            <person name="Rokshar D.S."/>
            <person name="Rothfels C.J."/>
            <person name="Schneider L."/>
            <person name="Shu S."/>
            <person name="Stevenson D.W."/>
            <person name="Thummler F."/>
            <person name="Tillich M."/>
            <person name="Villarreal Aguilar J.C."/>
            <person name="Widiez T."/>
            <person name="Wong G.K."/>
            <person name="Wymore A."/>
            <person name="Zhang Y."/>
            <person name="Zimmer A.D."/>
            <person name="Quatrano R.S."/>
            <person name="Mayer K.F.X."/>
            <person name="Goodstein D."/>
            <person name="Casacuberta J.M."/>
            <person name="Vandepoele K."/>
            <person name="Reski R."/>
            <person name="Cuming A.C."/>
            <person name="Tuskan G.A."/>
            <person name="Maumus F."/>
            <person name="Salse J."/>
            <person name="Schmutz J."/>
            <person name="Rensing S.A."/>
        </authorList>
    </citation>
    <scope>NUCLEOTIDE SEQUENCE [LARGE SCALE GENOMIC DNA]</scope>
    <source>
        <strain evidence="3 4">cv. Gransden 2004</strain>
    </source>
</reference>
<protein>
    <submittedName>
        <fullName evidence="2 3">Uncharacterized protein</fullName>
    </submittedName>
</protein>
<dbReference type="KEGG" id="ppp:112288021"/>
<dbReference type="AlphaFoldDB" id="A0A2K1JYY0"/>
<dbReference type="EMBL" id="ABEU02000010">
    <property type="protein sequence ID" value="PNR46726.1"/>
    <property type="molecule type" value="Genomic_DNA"/>
</dbReference>
<keyword evidence="4" id="KW-1185">Reference proteome</keyword>
<evidence type="ECO:0000313" key="2">
    <source>
        <dbReference type="EMBL" id="PNR46726.1"/>
    </source>
</evidence>
<gene>
    <name evidence="3" type="primary">LOC112288021</name>
    <name evidence="2" type="ORF">PHYPA_013846</name>
</gene>
<organism evidence="2">
    <name type="scientific">Physcomitrium patens</name>
    <name type="common">Spreading-leaved earth moss</name>
    <name type="synonym">Physcomitrella patens</name>
    <dbReference type="NCBI Taxonomy" id="3218"/>
    <lineage>
        <taxon>Eukaryota</taxon>
        <taxon>Viridiplantae</taxon>
        <taxon>Streptophyta</taxon>
        <taxon>Embryophyta</taxon>
        <taxon>Bryophyta</taxon>
        <taxon>Bryophytina</taxon>
        <taxon>Bryopsida</taxon>
        <taxon>Funariidae</taxon>
        <taxon>Funariales</taxon>
        <taxon>Funariaceae</taxon>
        <taxon>Physcomitrium</taxon>
    </lineage>
</organism>
<reference evidence="3" key="3">
    <citation type="submission" date="2020-12" db="UniProtKB">
        <authorList>
            <consortium name="EnsemblPlants"/>
        </authorList>
    </citation>
    <scope>IDENTIFICATION</scope>
</reference>
<proteinExistence type="predicted"/>